<feature type="compositionally biased region" description="Basic and acidic residues" evidence="3">
    <location>
        <begin position="662"/>
        <end position="680"/>
    </location>
</feature>
<dbReference type="GO" id="GO:0008289">
    <property type="term" value="F:lipid binding"/>
    <property type="evidence" value="ECO:0007669"/>
    <property type="project" value="TreeGrafter"/>
</dbReference>
<accession>A0A9P9INM5</accession>
<dbReference type="FunFam" id="1.20.1270.60:FF:000005">
    <property type="entry name" value="Sphingolipid long chain base-responsive pil1"/>
    <property type="match status" value="1"/>
</dbReference>
<dbReference type="EMBL" id="JAGMWT010000006">
    <property type="protein sequence ID" value="KAH7126946.1"/>
    <property type="molecule type" value="Genomic_DNA"/>
</dbReference>
<dbReference type="GO" id="GO:0036286">
    <property type="term" value="C:eisosome filament"/>
    <property type="evidence" value="ECO:0007669"/>
    <property type="project" value="TreeGrafter"/>
</dbReference>
<name>A0A9P9INM5_9PLEO</name>
<reference evidence="6" key="1">
    <citation type="journal article" date="2021" name="Nat. Commun.">
        <title>Genetic determinants of endophytism in the Arabidopsis root mycobiome.</title>
        <authorList>
            <person name="Mesny F."/>
            <person name="Miyauchi S."/>
            <person name="Thiergart T."/>
            <person name="Pickel B."/>
            <person name="Atanasova L."/>
            <person name="Karlsson M."/>
            <person name="Huettel B."/>
            <person name="Barry K.W."/>
            <person name="Haridas S."/>
            <person name="Chen C."/>
            <person name="Bauer D."/>
            <person name="Andreopoulos W."/>
            <person name="Pangilinan J."/>
            <person name="LaButti K."/>
            <person name="Riley R."/>
            <person name="Lipzen A."/>
            <person name="Clum A."/>
            <person name="Drula E."/>
            <person name="Henrissat B."/>
            <person name="Kohler A."/>
            <person name="Grigoriev I.V."/>
            <person name="Martin F.M."/>
            <person name="Hacquard S."/>
        </authorList>
    </citation>
    <scope>NUCLEOTIDE SEQUENCE</scope>
    <source>
        <strain evidence="6">MPI-CAGE-CH-0243</strain>
    </source>
</reference>
<dbReference type="Pfam" id="PF10568">
    <property type="entry name" value="Tom37"/>
    <property type="match status" value="1"/>
</dbReference>
<evidence type="ECO:0000259" key="4">
    <source>
        <dbReference type="Pfam" id="PF10568"/>
    </source>
</evidence>
<gene>
    <name evidence="6" type="ORF">B0J11DRAFT_460506</name>
</gene>
<dbReference type="Proteomes" id="UP000700596">
    <property type="component" value="Unassembled WGS sequence"/>
</dbReference>
<dbReference type="GO" id="GO:0005886">
    <property type="term" value="C:plasma membrane"/>
    <property type="evidence" value="ECO:0007669"/>
    <property type="project" value="TreeGrafter"/>
</dbReference>
<evidence type="ECO:0000259" key="5">
    <source>
        <dbReference type="Pfam" id="PF17171"/>
    </source>
</evidence>
<dbReference type="InterPro" id="IPR019564">
    <property type="entry name" value="Sam37/metaxin_N"/>
</dbReference>
<dbReference type="PANTHER" id="PTHR31962:SF1">
    <property type="entry name" value="SPHINGOLIPID LONG CHAIN BASE-RESPONSIVE PROTEIN PIL1"/>
    <property type="match status" value="1"/>
</dbReference>
<protein>
    <submittedName>
        <fullName evidence="6">Eisosome component PIL1-domain-containing protein</fullName>
    </submittedName>
</protein>
<dbReference type="Pfam" id="PF17171">
    <property type="entry name" value="GST_C_6"/>
    <property type="match status" value="1"/>
</dbReference>
<dbReference type="GO" id="GO:0006897">
    <property type="term" value="P:endocytosis"/>
    <property type="evidence" value="ECO:0007669"/>
    <property type="project" value="TreeGrafter"/>
</dbReference>
<feature type="domain" description="Metaxin glutathione S-transferase" evidence="5">
    <location>
        <begin position="230"/>
        <end position="291"/>
    </location>
</feature>
<keyword evidence="1" id="KW-0597">Phosphoprotein</keyword>
<feature type="domain" description="Mitochondrial outer membrane transport complex Sam37/metaxin N-terminal" evidence="4">
    <location>
        <begin position="21"/>
        <end position="146"/>
    </location>
</feature>
<evidence type="ECO:0000313" key="6">
    <source>
        <dbReference type="EMBL" id="KAH7126946.1"/>
    </source>
</evidence>
<dbReference type="AlphaFoldDB" id="A0A9P9INM5"/>
<dbReference type="CDD" id="cd03078">
    <property type="entry name" value="GST_N_Metaxin1_like"/>
    <property type="match status" value="1"/>
</dbReference>
<dbReference type="Pfam" id="PF13805">
    <property type="entry name" value="Pil1"/>
    <property type="match status" value="1"/>
</dbReference>
<dbReference type="GO" id="GO:0070941">
    <property type="term" value="P:eisosome assembly"/>
    <property type="evidence" value="ECO:0007669"/>
    <property type="project" value="TreeGrafter"/>
</dbReference>
<dbReference type="Gene3D" id="1.20.1270.60">
    <property type="entry name" value="Arfaptin homology (AH) domain/BAR domain"/>
    <property type="match status" value="1"/>
</dbReference>
<feature type="region of interest" description="Disordered" evidence="3">
    <location>
        <begin position="368"/>
        <end position="405"/>
    </location>
</feature>
<keyword evidence="7" id="KW-1185">Reference proteome</keyword>
<feature type="compositionally biased region" description="Basic and acidic residues" evidence="3">
    <location>
        <begin position="711"/>
        <end position="722"/>
    </location>
</feature>
<feature type="coiled-coil region" evidence="2">
    <location>
        <begin position="539"/>
        <end position="566"/>
    </location>
</feature>
<evidence type="ECO:0000313" key="7">
    <source>
        <dbReference type="Proteomes" id="UP000700596"/>
    </source>
</evidence>
<sequence>MTLELHIWGPAFGLPSIDPECIAATAYLHHCLPPKRWILIADHDPSISSKGEFPTLVSGSIAVTGFTAIVSYLKSFGSETYNLDAHLTDQQQSVKIAFNSFLQSTATPLIDLSLYVSSENYDAVTSSSYTAILPWYLNYTVTPTRRNLARSRTAHLGLNSLDVSSNDKEERLGLGNDFEAAKRSAGIPVDGRTAQSNDLRIGRGRGIQGLLGSPIYAARFKLDSLTNTLFEPLSEILGLKNYILEGDQPTSLDCLAFGYLALMLYPPVPQAWLKEGIDKRFPLVVNYVSRMREELISDEQSKPADVWTLTPGKMEEIKVQAELRRLGLKLPWRPRVQQPIYLPLTSLSREIASNFPLVSTFFRPATRTRADIPNSRRHMRQSRAPTASQIQNPPPPSSSTKSGRFFGRANIGHTFRRNAAGAFGPDLAKKLSQLVKMEKNVMRSMELVSRERMEVAQQLSIWGEACDDDVSDVTDKLGVLIYEIGELEDQYVDRYDQYRVTIKSIRNIEASVQPSRDRKQKITDQIAQLKYKEPNSPKIVVLEQELVRAEAESLVAEAQLSNITREKLKAAFTYQFDALREHCEKLAIIAGYGKHLLELVDDTPVTPGETRNAYDGYEASKAIIQDCEDALTNWVQQNAAVSSKLSTRSRTLSQRRRNAARRQGDGVDLSHQDQPLDSRESGLWIPASEHQGNGYEDEDEEDAPSTIATETRGREEERVVAA</sequence>
<feature type="region of interest" description="Disordered" evidence="3">
    <location>
        <begin position="645"/>
        <end position="722"/>
    </location>
</feature>
<dbReference type="OrthoDB" id="5599269at2759"/>
<dbReference type="CDD" id="cd03193">
    <property type="entry name" value="GST_C_Metaxin"/>
    <property type="match status" value="1"/>
</dbReference>
<dbReference type="InterPro" id="IPR028245">
    <property type="entry name" value="PIL1/LSP1"/>
</dbReference>
<evidence type="ECO:0000256" key="2">
    <source>
        <dbReference type="SAM" id="Coils"/>
    </source>
</evidence>
<evidence type="ECO:0000256" key="1">
    <source>
        <dbReference type="ARBA" id="ARBA00022553"/>
    </source>
</evidence>
<proteinExistence type="predicted"/>
<comment type="caution">
    <text evidence="6">The sequence shown here is derived from an EMBL/GenBank/DDBJ whole genome shotgun (WGS) entry which is preliminary data.</text>
</comment>
<dbReference type="PANTHER" id="PTHR31962">
    <property type="entry name" value="SPHINGOLIPID LONG CHAIN BASE-RESPONSIVE PROTEIN PIL1"/>
    <property type="match status" value="1"/>
</dbReference>
<organism evidence="6 7">
    <name type="scientific">Dendryphion nanum</name>
    <dbReference type="NCBI Taxonomy" id="256645"/>
    <lineage>
        <taxon>Eukaryota</taxon>
        <taxon>Fungi</taxon>
        <taxon>Dikarya</taxon>
        <taxon>Ascomycota</taxon>
        <taxon>Pezizomycotina</taxon>
        <taxon>Dothideomycetes</taxon>
        <taxon>Pleosporomycetidae</taxon>
        <taxon>Pleosporales</taxon>
        <taxon>Torulaceae</taxon>
        <taxon>Dendryphion</taxon>
    </lineage>
</organism>
<dbReference type="InterPro" id="IPR033468">
    <property type="entry name" value="Metaxin_GST"/>
</dbReference>
<dbReference type="InterPro" id="IPR027267">
    <property type="entry name" value="AH/BAR_dom_sf"/>
</dbReference>
<evidence type="ECO:0000256" key="3">
    <source>
        <dbReference type="SAM" id="MobiDB-lite"/>
    </source>
</evidence>
<dbReference type="GO" id="GO:0001401">
    <property type="term" value="C:SAM complex"/>
    <property type="evidence" value="ECO:0007669"/>
    <property type="project" value="InterPro"/>
</dbReference>
<keyword evidence="2" id="KW-0175">Coiled coil</keyword>